<name>A0ACC2VWH2_9TREE</name>
<protein>
    <submittedName>
        <fullName evidence="1">Uncharacterized protein</fullName>
    </submittedName>
</protein>
<evidence type="ECO:0000313" key="2">
    <source>
        <dbReference type="Proteomes" id="UP001241377"/>
    </source>
</evidence>
<accession>A0ACC2VWH2</accession>
<comment type="caution">
    <text evidence="1">The sequence shown here is derived from an EMBL/GenBank/DDBJ whole genome shotgun (WGS) entry which is preliminary data.</text>
</comment>
<dbReference type="EMBL" id="JASBWR010000046">
    <property type="protein sequence ID" value="KAJ9103461.1"/>
    <property type="molecule type" value="Genomic_DNA"/>
</dbReference>
<reference evidence="1" key="1">
    <citation type="submission" date="2023-04" db="EMBL/GenBank/DDBJ databases">
        <title>Draft Genome sequencing of Naganishia species isolated from polar environments using Oxford Nanopore Technology.</title>
        <authorList>
            <person name="Leo P."/>
            <person name="Venkateswaran K."/>
        </authorList>
    </citation>
    <scope>NUCLEOTIDE SEQUENCE</scope>
    <source>
        <strain evidence="1">MNA-CCFEE 5261</strain>
    </source>
</reference>
<organism evidence="1 2">
    <name type="scientific">Naganishia cerealis</name>
    <dbReference type="NCBI Taxonomy" id="610337"/>
    <lineage>
        <taxon>Eukaryota</taxon>
        <taxon>Fungi</taxon>
        <taxon>Dikarya</taxon>
        <taxon>Basidiomycota</taxon>
        <taxon>Agaricomycotina</taxon>
        <taxon>Tremellomycetes</taxon>
        <taxon>Filobasidiales</taxon>
        <taxon>Filobasidiaceae</taxon>
        <taxon>Naganishia</taxon>
    </lineage>
</organism>
<proteinExistence type="predicted"/>
<keyword evidence="2" id="KW-1185">Reference proteome</keyword>
<dbReference type="Proteomes" id="UP001241377">
    <property type="component" value="Unassembled WGS sequence"/>
</dbReference>
<gene>
    <name evidence="1" type="ORF">QFC19_004412</name>
</gene>
<evidence type="ECO:0000313" key="1">
    <source>
        <dbReference type="EMBL" id="KAJ9103461.1"/>
    </source>
</evidence>
<sequence>MRRAAHQVTVYERSDFCGEVGAAISCASNGGKWLHEWGIDMEKTKPVILKSLIKHRWNDGEVFETLAFDGYEKHFGVPYYNFHRKDIHSSLYDAATNVNRDGTPAQIVLNHEAVEIDYETCSVTFENGKTVSGDIILAADGIRSRTKPQLGITPVFEKADSSCIRVLYDSEKAKQLGLLDFASNDAIEFWGTNENKIVMSPCENGRTVCCLCFYKCSEKSYNTFNRKVSLERLLEVLPDLDPQLCQIFKECGYEIKEWGLYIHEPLPYFFKASKSGKKGVALVGDAAHPMMPDQAQGAVSAIEDAGCLGEVFSKEHDLSVEESLMIYELVRKERVTKIQDASLRARRNLNERMGWNKDLANPHKLSLVEVCGYDMKDHIKQAVKLIKQKQFVTYSAEQFVHILS</sequence>